<dbReference type="RefSeq" id="WP_119882475.1">
    <property type="nucleotide sequence ID" value="NZ_CP032418.1"/>
</dbReference>
<reference evidence="2" key="1">
    <citation type="submission" date="2018-09" db="EMBL/GenBank/DDBJ databases">
        <authorList>
            <person name="Zhu H."/>
        </authorList>
    </citation>
    <scope>NUCLEOTIDE SEQUENCE [LARGE SCALE GENOMIC DNA]</scope>
    <source>
        <strain evidence="2">K2R23-3</strain>
    </source>
</reference>
<dbReference type="Proteomes" id="UP000265725">
    <property type="component" value="Chromosome"/>
</dbReference>
<evidence type="ECO:0000313" key="1">
    <source>
        <dbReference type="EMBL" id="AYC28730.1"/>
    </source>
</evidence>
<dbReference type="AlphaFoldDB" id="A0A385YQR6"/>
<name>A0A385YQR6_9BACL</name>
<organism evidence="1 2">
    <name type="scientific">Paenisporosarcina cavernae</name>
    <dbReference type="NCBI Taxonomy" id="2320858"/>
    <lineage>
        <taxon>Bacteria</taxon>
        <taxon>Bacillati</taxon>
        <taxon>Bacillota</taxon>
        <taxon>Bacilli</taxon>
        <taxon>Bacillales</taxon>
        <taxon>Caryophanaceae</taxon>
        <taxon>Paenisporosarcina</taxon>
    </lineage>
</organism>
<dbReference type="KEGG" id="paek:D3873_02145"/>
<sequence>MQSFSHPLYSREDLLNVIHGVHGSRAISFRYDLLDKKDNKLKELYSVIDGEVSMSSLAQIKRTAKFTIQDQGDIDYLSNRIQPWIIFKMPKMMKRIDTQTVNVPSQNIEFPLGVFLLGSPTRKEDSNSVIRQVDAYDGLLVLRDDKFDSRYFIAAGTNYRNAVISILESAGIDKHNIEETNNVLPTDLEFEPGKEKLFSINELLGAINFTPIHVDVYGYYTSIYYRSPSVRAAEYVYADDIKSILSAGMEEELNLVETPNRWVVTVSNPEQEPLISTYTNDNSNSPTSTINRGRKITDFRQIENIADQNSLNGYVQRIAFEASQVYGKLKFSTAINPLHDYADVLEIIYSPLGIKDKYSETSWTIPLRAGALMSHEVRKVVQI</sequence>
<keyword evidence="2" id="KW-1185">Reference proteome</keyword>
<proteinExistence type="predicted"/>
<accession>A0A385YQR6</accession>
<gene>
    <name evidence="1" type="ORF">D3873_02145</name>
</gene>
<dbReference type="EMBL" id="CP032418">
    <property type="protein sequence ID" value="AYC28730.1"/>
    <property type="molecule type" value="Genomic_DNA"/>
</dbReference>
<evidence type="ECO:0000313" key="2">
    <source>
        <dbReference type="Proteomes" id="UP000265725"/>
    </source>
</evidence>
<protein>
    <submittedName>
        <fullName evidence="1">Uncharacterized protein</fullName>
    </submittedName>
</protein>
<dbReference type="OrthoDB" id="3333873at2"/>